<evidence type="ECO:0000256" key="3">
    <source>
        <dbReference type="ARBA" id="ARBA00023316"/>
    </source>
</evidence>
<dbReference type="GO" id="GO:0042834">
    <property type="term" value="F:peptidoglycan binding"/>
    <property type="evidence" value="ECO:0007669"/>
    <property type="project" value="InterPro"/>
</dbReference>
<dbReference type="Pfam" id="PF05036">
    <property type="entry name" value="SPOR"/>
    <property type="match status" value="1"/>
</dbReference>
<organism evidence="8 9">
    <name type="scientific">Candidatus Finniella inopinata</name>
    <dbReference type="NCBI Taxonomy" id="1696036"/>
    <lineage>
        <taxon>Bacteria</taxon>
        <taxon>Pseudomonadati</taxon>
        <taxon>Pseudomonadota</taxon>
        <taxon>Alphaproteobacteria</taxon>
        <taxon>Holosporales</taxon>
        <taxon>Candidatus Paracaedibacteraceae</taxon>
        <taxon>Candidatus Finniella</taxon>
    </lineage>
</organism>
<feature type="chain" id="PRO_5021052811" description="Endolytic peptidoglycan transglycosylase RlpA" evidence="4">
    <location>
        <begin position="21"/>
        <end position="327"/>
    </location>
</feature>
<feature type="domain" description="SPOR" evidence="7">
    <location>
        <begin position="250"/>
        <end position="327"/>
    </location>
</feature>
<dbReference type="Pfam" id="PF03330">
    <property type="entry name" value="DPBB_1"/>
    <property type="match status" value="1"/>
</dbReference>
<dbReference type="PANTHER" id="PTHR34183">
    <property type="entry name" value="ENDOLYTIC PEPTIDOGLYCAN TRANSGLYCOSYLASE RLPA"/>
    <property type="match status" value="1"/>
</dbReference>
<dbReference type="InterPro" id="IPR034718">
    <property type="entry name" value="RlpA"/>
</dbReference>
<feature type="signal peptide" evidence="4">
    <location>
        <begin position="1"/>
        <end position="20"/>
    </location>
</feature>
<dbReference type="PROSITE" id="PS51724">
    <property type="entry name" value="SPOR"/>
    <property type="match status" value="1"/>
</dbReference>
<keyword evidence="1 4" id="KW-0732">Signal</keyword>
<dbReference type="InterPro" id="IPR007730">
    <property type="entry name" value="SPOR-like_dom"/>
</dbReference>
<evidence type="ECO:0000313" key="8">
    <source>
        <dbReference type="EMBL" id="RZI46228.1"/>
    </source>
</evidence>
<evidence type="ECO:0000313" key="9">
    <source>
        <dbReference type="Proteomes" id="UP000293550"/>
    </source>
</evidence>
<comment type="function">
    <text evidence="4">Lytic transglycosylase with a strong preference for naked glycan strands that lack stem peptides.</text>
</comment>
<dbReference type="InterPro" id="IPR012997">
    <property type="entry name" value="RplA"/>
</dbReference>
<keyword evidence="2 4" id="KW-0456">Lyase</keyword>
<dbReference type="InterPro" id="IPR036908">
    <property type="entry name" value="RlpA-like_sf"/>
</dbReference>
<protein>
    <recommendedName>
        <fullName evidence="4">Endolytic peptidoglycan transglycosylase RlpA</fullName>
        <ecNumber evidence="4">4.2.2.-</ecNumber>
    </recommendedName>
</protein>
<dbReference type="Proteomes" id="UP000293550">
    <property type="component" value="Unassembled WGS sequence"/>
</dbReference>
<dbReference type="InterPro" id="IPR036680">
    <property type="entry name" value="SPOR-like_sf"/>
</dbReference>
<proteinExistence type="inferred from homology"/>
<dbReference type="EMBL" id="SCFB01000005">
    <property type="protein sequence ID" value="RZI46228.1"/>
    <property type="molecule type" value="Genomic_DNA"/>
</dbReference>
<name>A0A4Q7DIV3_9PROT</name>
<comment type="caution">
    <text evidence="8">The sequence shown here is derived from an EMBL/GenBank/DDBJ whole genome shotgun (WGS) entry which is preliminary data.</text>
</comment>
<dbReference type="NCBIfam" id="TIGR00413">
    <property type="entry name" value="rlpA"/>
    <property type="match status" value="1"/>
</dbReference>
<evidence type="ECO:0000259" key="7">
    <source>
        <dbReference type="PROSITE" id="PS51724"/>
    </source>
</evidence>
<dbReference type="GO" id="GO:0071555">
    <property type="term" value="P:cell wall organization"/>
    <property type="evidence" value="ECO:0007669"/>
    <property type="project" value="UniProtKB-KW"/>
</dbReference>
<evidence type="ECO:0000256" key="6">
    <source>
        <dbReference type="SAM" id="MobiDB-lite"/>
    </source>
</evidence>
<evidence type="ECO:0000256" key="4">
    <source>
        <dbReference type="HAMAP-Rule" id="MF_02071"/>
    </source>
</evidence>
<dbReference type="SUPFAM" id="SSF50685">
    <property type="entry name" value="Barwin-like endoglucanases"/>
    <property type="match status" value="1"/>
</dbReference>
<dbReference type="EC" id="4.2.2.-" evidence="4"/>
<accession>A0A4Q7DIV3</accession>
<dbReference type="PANTHER" id="PTHR34183:SF1">
    <property type="entry name" value="ENDOLYTIC PEPTIDOGLYCAN TRANSGLYCOSYLASE RLPA"/>
    <property type="match status" value="1"/>
</dbReference>
<feature type="region of interest" description="Disordered" evidence="6">
    <location>
        <begin position="188"/>
        <end position="223"/>
    </location>
</feature>
<dbReference type="GO" id="GO:0000270">
    <property type="term" value="P:peptidoglycan metabolic process"/>
    <property type="evidence" value="ECO:0007669"/>
    <property type="project" value="UniProtKB-UniRule"/>
</dbReference>
<dbReference type="SUPFAM" id="SSF110997">
    <property type="entry name" value="Sporulation related repeat"/>
    <property type="match status" value="1"/>
</dbReference>
<dbReference type="OrthoDB" id="9779128at2"/>
<dbReference type="Gene3D" id="2.40.40.10">
    <property type="entry name" value="RlpA-like domain"/>
    <property type="match status" value="1"/>
</dbReference>
<keyword evidence="3 4" id="KW-0961">Cell wall biogenesis/degradation</keyword>
<evidence type="ECO:0000256" key="1">
    <source>
        <dbReference type="ARBA" id="ARBA00022729"/>
    </source>
</evidence>
<comment type="similarity">
    <text evidence="4 5">Belongs to the RlpA family.</text>
</comment>
<dbReference type="Gene3D" id="3.30.70.1070">
    <property type="entry name" value="Sporulation related repeat"/>
    <property type="match status" value="1"/>
</dbReference>
<reference evidence="8 9" key="1">
    <citation type="submission" date="2018-10" db="EMBL/GenBank/DDBJ databases">
        <title>An updated phylogeny of the Alphaproteobacteria reveals that the parasitic Rickettsiales and Holosporales have independent origins.</title>
        <authorList>
            <person name="Munoz-Gomez S.A."/>
            <person name="Hess S."/>
            <person name="Burger G."/>
            <person name="Lang B.F."/>
            <person name="Susko E."/>
            <person name="Slamovits C.H."/>
            <person name="Roger A.J."/>
        </authorList>
    </citation>
    <scope>NUCLEOTIDE SEQUENCE [LARGE SCALE GENOMIC DNA]</scope>
    <source>
        <strain evidence="8">HOLO01</strain>
    </source>
</reference>
<keyword evidence="9" id="KW-1185">Reference proteome</keyword>
<dbReference type="GO" id="GO:0008932">
    <property type="term" value="F:lytic endotransglycosylase activity"/>
    <property type="evidence" value="ECO:0007669"/>
    <property type="project" value="UniProtKB-UniRule"/>
</dbReference>
<dbReference type="InterPro" id="IPR009009">
    <property type="entry name" value="RlpA-like_DPBB"/>
</dbReference>
<dbReference type="RefSeq" id="WP_130153980.1">
    <property type="nucleotide sequence ID" value="NZ_SCFB01000005.1"/>
</dbReference>
<evidence type="ECO:0000256" key="5">
    <source>
        <dbReference type="RuleBase" id="RU003495"/>
    </source>
</evidence>
<dbReference type="HAMAP" id="MF_02071">
    <property type="entry name" value="RlpA"/>
    <property type="match status" value="1"/>
</dbReference>
<dbReference type="AlphaFoldDB" id="A0A4Q7DIV3"/>
<dbReference type="CDD" id="cd22268">
    <property type="entry name" value="DPBB_RlpA-like"/>
    <property type="match status" value="1"/>
</dbReference>
<gene>
    <name evidence="4" type="primary">rlpA</name>
    <name evidence="8" type="ORF">EQU50_04650</name>
</gene>
<sequence precursor="true">MQPTAVLSLLVLCLALSGCGGNNIGHKHPVTGICKSCKPYFVRGSWHHPQAHYHYDEIGLASWYGPGFHGKPKPYGELFNQHSMTAAHKTLPLPTIVLVTNLETGKTIKVLVDDRGPFVYEGRIIDLSMGSAKALGCYNKGIGKVRVQALVEESKALSSYLTRYGPSGRDPSGRTWWEIYEQEIDGRHGDEVASGPSPIPPPEAIPPKAQSVATPASPPPTLPAKLAPSLDNLLKDTAPYAPAKQKKSASATTQTYVQVGGDFVQRKNAEALLESVILHYPAKVIEIHLKGQKFYAVQAGPFPDQKTAQEALKKLDEKSQLHSIVTG</sequence>
<evidence type="ECO:0000256" key="2">
    <source>
        <dbReference type="ARBA" id="ARBA00023239"/>
    </source>
</evidence>